<keyword evidence="2" id="KW-1185">Reference proteome</keyword>
<dbReference type="AlphaFoldDB" id="A6DFX3"/>
<proteinExistence type="predicted"/>
<dbReference type="STRING" id="313628.LNTAR_18173"/>
<accession>A6DFX3</accession>
<reference evidence="1 2" key="1">
    <citation type="journal article" date="2010" name="J. Bacteriol.">
        <title>Genome sequence of Lentisphaera araneosa HTCC2155T, the type species of the order Lentisphaerales in the phylum Lentisphaerae.</title>
        <authorList>
            <person name="Thrash J.C."/>
            <person name="Cho J.C."/>
            <person name="Vergin K.L."/>
            <person name="Morris R.M."/>
            <person name="Giovannoni S.J."/>
        </authorList>
    </citation>
    <scope>NUCLEOTIDE SEQUENCE [LARGE SCALE GENOMIC DNA]</scope>
    <source>
        <strain evidence="1 2">HTCC2155</strain>
    </source>
</reference>
<evidence type="ECO:0000313" key="1">
    <source>
        <dbReference type="EMBL" id="EDM29703.1"/>
    </source>
</evidence>
<protein>
    <submittedName>
        <fullName evidence="1">Uncharacterized protein</fullName>
    </submittedName>
</protein>
<dbReference type="EMBL" id="ABCK01000001">
    <property type="protein sequence ID" value="EDM29703.1"/>
    <property type="molecule type" value="Genomic_DNA"/>
</dbReference>
<dbReference type="Proteomes" id="UP000004947">
    <property type="component" value="Unassembled WGS sequence"/>
</dbReference>
<evidence type="ECO:0000313" key="2">
    <source>
        <dbReference type="Proteomes" id="UP000004947"/>
    </source>
</evidence>
<dbReference type="RefSeq" id="WP_007276822.1">
    <property type="nucleotide sequence ID" value="NZ_ABCK01000001.1"/>
</dbReference>
<comment type="caution">
    <text evidence="1">The sequence shown here is derived from an EMBL/GenBank/DDBJ whole genome shotgun (WGS) entry which is preliminary data.</text>
</comment>
<gene>
    <name evidence="1" type="ORF">LNTAR_18173</name>
</gene>
<sequence>MPHVYVRPSLNPVNLTPKIKEIKGPFAYLHLKRTIKEQNFEVKQRQSMRRQTNALLDSIELSDIEEQEIDKLLKESLSMRYCKQCSEELCSGSCPFCM</sequence>
<name>A6DFX3_9BACT</name>
<organism evidence="1 2">
    <name type="scientific">Lentisphaera araneosa HTCC2155</name>
    <dbReference type="NCBI Taxonomy" id="313628"/>
    <lineage>
        <taxon>Bacteria</taxon>
        <taxon>Pseudomonadati</taxon>
        <taxon>Lentisphaerota</taxon>
        <taxon>Lentisphaeria</taxon>
        <taxon>Lentisphaerales</taxon>
        <taxon>Lentisphaeraceae</taxon>
        <taxon>Lentisphaera</taxon>
    </lineage>
</organism>